<accession>A0A0E9TPA3</accession>
<sequence>MYTVNLSCVCNTNLRIRHD</sequence>
<proteinExistence type="predicted"/>
<reference evidence="1" key="1">
    <citation type="submission" date="2014-11" db="EMBL/GenBank/DDBJ databases">
        <authorList>
            <person name="Amaro Gonzalez C."/>
        </authorList>
    </citation>
    <scope>NUCLEOTIDE SEQUENCE</scope>
</reference>
<organism evidence="1">
    <name type="scientific">Anguilla anguilla</name>
    <name type="common">European freshwater eel</name>
    <name type="synonym">Muraena anguilla</name>
    <dbReference type="NCBI Taxonomy" id="7936"/>
    <lineage>
        <taxon>Eukaryota</taxon>
        <taxon>Metazoa</taxon>
        <taxon>Chordata</taxon>
        <taxon>Craniata</taxon>
        <taxon>Vertebrata</taxon>
        <taxon>Euteleostomi</taxon>
        <taxon>Actinopterygii</taxon>
        <taxon>Neopterygii</taxon>
        <taxon>Teleostei</taxon>
        <taxon>Anguilliformes</taxon>
        <taxon>Anguillidae</taxon>
        <taxon>Anguilla</taxon>
    </lineage>
</organism>
<name>A0A0E9TPA3_ANGAN</name>
<dbReference type="AlphaFoldDB" id="A0A0E9TPA3"/>
<reference evidence="1" key="2">
    <citation type="journal article" date="2015" name="Fish Shellfish Immunol.">
        <title>Early steps in the European eel (Anguilla anguilla)-Vibrio vulnificus interaction in the gills: Role of the RtxA13 toxin.</title>
        <authorList>
            <person name="Callol A."/>
            <person name="Pajuelo D."/>
            <person name="Ebbesson L."/>
            <person name="Teles M."/>
            <person name="MacKenzie S."/>
            <person name="Amaro C."/>
        </authorList>
    </citation>
    <scope>NUCLEOTIDE SEQUENCE</scope>
</reference>
<protein>
    <submittedName>
        <fullName evidence="1">Uncharacterized protein</fullName>
    </submittedName>
</protein>
<dbReference type="EMBL" id="GBXM01054019">
    <property type="protein sequence ID" value="JAH54558.1"/>
    <property type="molecule type" value="Transcribed_RNA"/>
</dbReference>
<evidence type="ECO:0000313" key="1">
    <source>
        <dbReference type="EMBL" id="JAH54558.1"/>
    </source>
</evidence>